<protein>
    <submittedName>
        <fullName evidence="2">Uncharacterized protein</fullName>
    </submittedName>
</protein>
<accession>A0ABD3QD99</accession>
<keyword evidence="1" id="KW-0812">Transmembrane</keyword>
<dbReference type="InterPro" id="IPR011057">
    <property type="entry name" value="Mss4-like_sf"/>
</dbReference>
<reference evidence="2 3" key="1">
    <citation type="submission" date="2024-10" db="EMBL/GenBank/DDBJ databases">
        <title>Updated reference genomes for cyclostephanoid diatoms.</title>
        <authorList>
            <person name="Roberts W.R."/>
            <person name="Alverson A.J."/>
        </authorList>
    </citation>
    <scope>NUCLEOTIDE SEQUENCE [LARGE SCALE GENOMIC DNA]</scope>
    <source>
        <strain evidence="2 3">AJA010-31</strain>
    </source>
</reference>
<dbReference type="EMBL" id="JALLPJ020000217">
    <property type="protein sequence ID" value="KAL3798333.1"/>
    <property type="molecule type" value="Genomic_DNA"/>
</dbReference>
<sequence length="152" mass="16941">QDGYLAPRGRSFDDFKKESLHHGWPSFRPEEIVSENVIIHKKGRMESRCLTHSGHNLPEGGVVRYCIDLVCISGQPLSQDDDRTRILTLLDDTVIYHDEFNATSYESSAESFSGKYNDGSTYVIIALSVGAAVLVIPFCSFVINPMVDNEKG</sequence>
<keyword evidence="1" id="KW-1133">Transmembrane helix</keyword>
<dbReference type="SUPFAM" id="SSF51316">
    <property type="entry name" value="Mss4-like"/>
    <property type="match status" value="1"/>
</dbReference>
<comment type="caution">
    <text evidence="2">The sequence shown here is derived from an EMBL/GenBank/DDBJ whole genome shotgun (WGS) entry which is preliminary data.</text>
</comment>
<feature type="non-terminal residue" evidence="2">
    <location>
        <position position="1"/>
    </location>
</feature>
<evidence type="ECO:0000313" key="3">
    <source>
        <dbReference type="Proteomes" id="UP001530400"/>
    </source>
</evidence>
<organism evidence="2 3">
    <name type="scientific">Cyclotella atomus</name>
    <dbReference type="NCBI Taxonomy" id="382360"/>
    <lineage>
        <taxon>Eukaryota</taxon>
        <taxon>Sar</taxon>
        <taxon>Stramenopiles</taxon>
        <taxon>Ochrophyta</taxon>
        <taxon>Bacillariophyta</taxon>
        <taxon>Coscinodiscophyceae</taxon>
        <taxon>Thalassiosirophycidae</taxon>
        <taxon>Stephanodiscales</taxon>
        <taxon>Stephanodiscaceae</taxon>
        <taxon>Cyclotella</taxon>
    </lineage>
</organism>
<keyword evidence="3" id="KW-1185">Reference proteome</keyword>
<evidence type="ECO:0000256" key="1">
    <source>
        <dbReference type="SAM" id="Phobius"/>
    </source>
</evidence>
<gene>
    <name evidence="2" type="ORF">ACHAWO_003699</name>
</gene>
<keyword evidence="1" id="KW-0472">Membrane</keyword>
<feature type="transmembrane region" description="Helical" evidence="1">
    <location>
        <begin position="122"/>
        <end position="143"/>
    </location>
</feature>
<proteinExistence type="predicted"/>
<evidence type="ECO:0000313" key="2">
    <source>
        <dbReference type="EMBL" id="KAL3798333.1"/>
    </source>
</evidence>
<dbReference type="Proteomes" id="UP001530400">
    <property type="component" value="Unassembled WGS sequence"/>
</dbReference>
<dbReference type="AlphaFoldDB" id="A0ABD3QD99"/>
<name>A0ABD3QD99_9STRA</name>